<dbReference type="Gene3D" id="1.10.30.50">
    <property type="match status" value="1"/>
</dbReference>
<organism evidence="1 2">
    <name type="scientific">Chitinophaga agri</name>
    <dbReference type="NCBI Taxonomy" id="2703787"/>
    <lineage>
        <taxon>Bacteria</taxon>
        <taxon>Pseudomonadati</taxon>
        <taxon>Bacteroidota</taxon>
        <taxon>Chitinophagia</taxon>
        <taxon>Chitinophagales</taxon>
        <taxon>Chitinophagaceae</taxon>
        <taxon>Chitinophaga</taxon>
    </lineage>
</organism>
<keyword evidence="2" id="KW-1185">Reference proteome</keyword>
<dbReference type="AlphaFoldDB" id="A0A6B9ZHN1"/>
<protein>
    <recommendedName>
        <fullName evidence="3">TIGR02646 family protein</fullName>
    </recommendedName>
</protein>
<evidence type="ECO:0000313" key="2">
    <source>
        <dbReference type="Proteomes" id="UP000476411"/>
    </source>
</evidence>
<evidence type="ECO:0000313" key="1">
    <source>
        <dbReference type="EMBL" id="QHS61001.1"/>
    </source>
</evidence>
<dbReference type="KEGG" id="chih:GWR21_15775"/>
<dbReference type="RefSeq" id="WP_162332684.1">
    <property type="nucleotide sequence ID" value="NZ_CP048113.1"/>
</dbReference>
<proteinExistence type="predicted"/>
<dbReference type="Proteomes" id="UP000476411">
    <property type="component" value="Chromosome"/>
</dbReference>
<gene>
    <name evidence="1" type="ORF">GWR21_15775</name>
</gene>
<name>A0A6B9ZHN1_9BACT</name>
<dbReference type="EMBL" id="CP048113">
    <property type="protein sequence ID" value="QHS61001.1"/>
    <property type="molecule type" value="Genomic_DNA"/>
</dbReference>
<accession>A0A6B9ZHN1</accession>
<evidence type="ECO:0008006" key="3">
    <source>
        <dbReference type="Google" id="ProtNLM"/>
    </source>
</evidence>
<sequence length="258" mass="29537">MIHIARKATLPVPFVLQNRGTAATTALIARYDNGDDQFSSDDFDSKIYGHEEVKIALRDAQHDKCCFCESKIGHISYGDVEHYRPKAGWVQDNEAMTKPGYYWLSYDWNNLLLCCQICNQRHKKNYFPLRIAANRATPPARDISIEEPLFINPAVDDPKEYITFYDEVPVAIDNNDRGVITINKLGLNREKLNDQRRKTIAMIKDLYDIARDIPETSASLKERAKSCVSKYYQEGLLDETEYAGMIRAFFNANPVDAL</sequence>
<reference evidence="1 2" key="1">
    <citation type="submission" date="2020-01" db="EMBL/GenBank/DDBJ databases">
        <title>Complete genome sequence of Chitinophaga sp. H33E-04 isolated from quinoa roots.</title>
        <authorList>
            <person name="Weon H.-Y."/>
            <person name="Lee S.A."/>
        </authorList>
    </citation>
    <scope>NUCLEOTIDE SEQUENCE [LARGE SCALE GENOMIC DNA]</scope>
    <source>
        <strain evidence="1 2">H33E-04</strain>
    </source>
</reference>